<dbReference type="GO" id="GO:0005737">
    <property type="term" value="C:cytoplasm"/>
    <property type="evidence" value="ECO:0007669"/>
    <property type="project" value="UniProtKB-ARBA"/>
</dbReference>
<protein>
    <recommendedName>
        <fullName evidence="10">M18 family aminopeptidase</fullName>
        <ecNumber evidence="10">3.4.11.-</ecNumber>
    </recommendedName>
</protein>
<dbReference type="EMBL" id="JACOPP010000006">
    <property type="protein sequence ID" value="MBC5733405.1"/>
    <property type="molecule type" value="Genomic_DNA"/>
</dbReference>
<gene>
    <name evidence="11" type="ORF">H8S57_06655</name>
</gene>
<evidence type="ECO:0000256" key="8">
    <source>
        <dbReference type="ARBA" id="ARBA00023049"/>
    </source>
</evidence>
<dbReference type="NCBIfam" id="NF002600">
    <property type="entry name" value="PRK02256.1"/>
    <property type="match status" value="1"/>
</dbReference>
<evidence type="ECO:0000256" key="5">
    <source>
        <dbReference type="ARBA" id="ARBA00022723"/>
    </source>
</evidence>
<evidence type="ECO:0000256" key="6">
    <source>
        <dbReference type="ARBA" id="ARBA00022801"/>
    </source>
</evidence>
<evidence type="ECO:0000313" key="11">
    <source>
        <dbReference type="EMBL" id="MBC5733405.1"/>
    </source>
</evidence>
<dbReference type="AlphaFoldDB" id="A0A8J6JEP7"/>
<name>A0A8J6JEP7_9FIRM</name>
<dbReference type="GO" id="GO:0008237">
    <property type="term" value="F:metallopeptidase activity"/>
    <property type="evidence" value="ECO:0007669"/>
    <property type="project" value="UniProtKB-KW"/>
</dbReference>
<dbReference type="PRINTS" id="PR00932">
    <property type="entry name" value="AMINO1PTASE"/>
</dbReference>
<dbReference type="RefSeq" id="WP_186907300.1">
    <property type="nucleotide sequence ID" value="NZ_JACOPP010000006.1"/>
</dbReference>
<dbReference type="SUPFAM" id="SSF53187">
    <property type="entry name" value="Zn-dependent exopeptidases"/>
    <property type="match status" value="1"/>
</dbReference>
<evidence type="ECO:0000256" key="10">
    <source>
        <dbReference type="RuleBase" id="RU004387"/>
    </source>
</evidence>
<sequence length="469" mass="51131">MEEKQKTPGELRRDALLYRPKNGYDRLSAGEETDMNVYCEDYKKFLDAGKTERECVDEAVRLAEAKGFRPFIRGMALQPGDRVYRVNRGKALMLAVLGSRPMSEGVNIGAAHIDSPRLDLKQNPLYEDSELAFLKTHYYGGIRKYQWVTIPLELHGVIARKDGSKLTVAIGAAPGDPMFTVDDLLPHLGAEQSKKPLGEAIPGESLNLLVGSRPFKDDEGSERVKLAILDLLNQKYNIVEEDFISAELVAVPAFKAVDVGFDRSLIGAYGHDDRVCAFAALAALLDLGTPERTAVCMLADKEEIGSEGVSGMQSAAFDTFVSDLCDVQRVPLKVCYEKSFCLSADVTAAFDPNFADVYEKRNSARINYGMGLCKYTGARGKSGASDASAEVVAYARKVLDEAGVAWQMAELGKVDAGGGGTVACYMAQRDIDTLDAGVPVLSMHAPFETVSKLDCYMTYKGMKAVYEAK</sequence>
<dbReference type="PANTHER" id="PTHR28570:SF2">
    <property type="entry name" value="M18 FAMILY AMINOPEPTIDASE 1-RELATED"/>
    <property type="match status" value="1"/>
</dbReference>
<dbReference type="EC" id="3.4.11.-" evidence="10"/>
<dbReference type="Gene3D" id="3.40.630.10">
    <property type="entry name" value="Zn peptidases"/>
    <property type="match status" value="1"/>
</dbReference>
<dbReference type="Gene3D" id="2.30.250.10">
    <property type="entry name" value="Aminopeptidase i, Domain 2"/>
    <property type="match status" value="1"/>
</dbReference>
<keyword evidence="5 9" id="KW-0479">Metal-binding</keyword>
<keyword evidence="7 9" id="KW-0862">Zinc</keyword>
<comment type="cofactor">
    <cofactor evidence="1 10">
        <name>Zn(2+)</name>
        <dbReference type="ChEBI" id="CHEBI:29105"/>
    </cofactor>
</comment>
<evidence type="ECO:0000256" key="3">
    <source>
        <dbReference type="ARBA" id="ARBA00022438"/>
    </source>
</evidence>
<evidence type="ECO:0000256" key="4">
    <source>
        <dbReference type="ARBA" id="ARBA00022670"/>
    </source>
</evidence>
<evidence type="ECO:0000256" key="9">
    <source>
        <dbReference type="RuleBase" id="RU004386"/>
    </source>
</evidence>
<dbReference type="Proteomes" id="UP000661435">
    <property type="component" value="Unassembled WGS sequence"/>
</dbReference>
<dbReference type="InterPro" id="IPR023358">
    <property type="entry name" value="Peptidase_M18_dom2"/>
</dbReference>
<dbReference type="InterPro" id="IPR001948">
    <property type="entry name" value="Peptidase_M18"/>
</dbReference>
<dbReference type="GO" id="GO:0006508">
    <property type="term" value="P:proteolysis"/>
    <property type="evidence" value="ECO:0007669"/>
    <property type="project" value="UniProtKB-KW"/>
</dbReference>
<organism evidence="11 12">
    <name type="scientific">Lawsonibacter hominis</name>
    <dbReference type="NCBI Taxonomy" id="2763053"/>
    <lineage>
        <taxon>Bacteria</taxon>
        <taxon>Bacillati</taxon>
        <taxon>Bacillota</taxon>
        <taxon>Clostridia</taxon>
        <taxon>Eubacteriales</taxon>
        <taxon>Oscillospiraceae</taxon>
        <taxon>Lawsonibacter</taxon>
    </lineage>
</organism>
<keyword evidence="8 9" id="KW-0482">Metalloprotease</keyword>
<keyword evidence="12" id="KW-1185">Reference proteome</keyword>
<keyword evidence="3 9" id="KW-0031">Aminopeptidase</keyword>
<evidence type="ECO:0000256" key="2">
    <source>
        <dbReference type="ARBA" id="ARBA00008290"/>
    </source>
</evidence>
<keyword evidence="4 9" id="KW-0645">Protease</keyword>
<reference evidence="11" key="1">
    <citation type="submission" date="2020-08" db="EMBL/GenBank/DDBJ databases">
        <title>Genome public.</title>
        <authorList>
            <person name="Liu C."/>
            <person name="Sun Q."/>
        </authorList>
    </citation>
    <scope>NUCLEOTIDE SEQUENCE</scope>
    <source>
        <strain evidence="11">NSJ-51</strain>
    </source>
</reference>
<evidence type="ECO:0000256" key="1">
    <source>
        <dbReference type="ARBA" id="ARBA00001947"/>
    </source>
</evidence>
<comment type="caution">
    <text evidence="11">The sequence shown here is derived from an EMBL/GenBank/DDBJ whole genome shotgun (WGS) entry which is preliminary data.</text>
</comment>
<dbReference type="SUPFAM" id="SSF101821">
    <property type="entry name" value="Aminopeptidase/glucanase lid domain"/>
    <property type="match status" value="1"/>
</dbReference>
<dbReference type="GO" id="GO:0008270">
    <property type="term" value="F:zinc ion binding"/>
    <property type="evidence" value="ECO:0007669"/>
    <property type="project" value="InterPro"/>
</dbReference>
<keyword evidence="6 9" id="KW-0378">Hydrolase</keyword>
<comment type="similarity">
    <text evidence="2 9">Belongs to the peptidase M18 family.</text>
</comment>
<evidence type="ECO:0000313" key="12">
    <source>
        <dbReference type="Proteomes" id="UP000661435"/>
    </source>
</evidence>
<accession>A0A8J6JEP7</accession>
<proteinExistence type="inferred from homology"/>
<dbReference type="PANTHER" id="PTHR28570">
    <property type="entry name" value="ASPARTYL AMINOPEPTIDASE"/>
    <property type="match status" value="1"/>
</dbReference>
<dbReference type="GO" id="GO:0004177">
    <property type="term" value="F:aminopeptidase activity"/>
    <property type="evidence" value="ECO:0007669"/>
    <property type="project" value="UniProtKB-KW"/>
</dbReference>
<evidence type="ECO:0000256" key="7">
    <source>
        <dbReference type="ARBA" id="ARBA00022833"/>
    </source>
</evidence>
<dbReference type="Pfam" id="PF02127">
    <property type="entry name" value="Peptidase_M18"/>
    <property type="match status" value="1"/>
</dbReference>